<accession>A0A1G6VUL0</accession>
<dbReference type="AlphaFoldDB" id="A0A1G6VUL0"/>
<dbReference type="Proteomes" id="UP000198781">
    <property type="component" value="Unassembled WGS sequence"/>
</dbReference>
<dbReference type="OrthoDB" id="7554786at2"/>
<dbReference type="InterPro" id="IPR021505">
    <property type="entry name" value="Phage_B3_Orf6"/>
</dbReference>
<name>A0A1G6VUL0_9BURK</name>
<sequence length="206" mass="22861">MSEETTIPKGYWQDANGNLIPVSKIKDIDKDRHRTVTDLCEAAKAQAAELASFKQAAMREVLEFVERSLAEYDVKTGGAKGNVTLVSFDGRYKVIRQMQETLQFDERLMAAKALIDECIQGWSKGSSANIKVLVNDAFQVDKQGKISTGRVLALRRVKIEDETWKRAMDAISDSMQVAGSKSYIRCYERNATTGGYDPIVLDVAAA</sequence>
<gene>
    <name evidence="1" type="ORF">SAMN05192589_107144</name>
</gene>
<protein>
    <recommendedName>
        <fullName evidence="3">Sulfate transporter</fullName>
    </recommendedName>
</protein>
<dbReference type="Pfam" id="PF11363">
    <property type="entry name" value="DUF3164"/>
    <property type="match status" value="1"/>
</dbReference>
<keyword evidence="2" id="KW-1185">Reference proteome</keyword>
<reference evidence="1 2" key="1">
    <citation type="submission" date="2016-10" db="EMBL/GenBank/DDBJ databases">
        <authorList>
            <person name="de Groot N.N."/>
        </authorList>
    </citation>
    <scope>NUCLEOTIDE SEQUENCE [LARGE SCALE GENOMIC DNA]</scope>
    <source>
        <strain evidence="1 2">DSM 16619</strain>
    </source>
</reference>
<organism evidence="1 2">
    <name type="scientific">Paracidovorax valerianellae</name>
    <dbReference type="NCBI Taxonomy" id="187868"/>
    <lineage>
        <taxon>Bacteria</taxon>
        <taxon>Pseudomonadati</taxon>
        <taxon>Pseudomonadota</taxon>
        <taxon>Betaproteobacteria</taxon>
        <taxon>Burkholderiales</taxon>
        <taxon>Comamonadaceae</taxon>
        <taxon>Paracidovorax</taxon>
    </lineage>
</organism>
<evidence type="ECO:0000313" key="2">
    <source>
        <dbReference type="Proteomes" id="UP000198781"/>
    </source>
</evidence>
<dbReference type="RefSeq" id="WP_092744180.1">
    <property type="nucleotide sequence ID" value="NZ_FMZC01000007.1"/>
</dbReference>
<dbReference type="EMBL" id="FMZC01000007">
    <property type="protein sequence ID" value="SDD57312.1"/>
    <property type="molecule type" value="Genomic_DNA"/>
</dbReference>
<dbReference type="STRING" id="187868.SAMN05192589_107144"/>
<proteinExistence type="predicted"/>
<evidence type="ECO:0008006" key="3">
    <source>
        <dbReference type="Google" id="ProtNLM"/>
    </source>
</evidence>
<evidence type="ECO:0000313" key="1">
    <source>
        <dbReference type="EMBL" id="SDD57312.1"/>
    </source>
</evidence>